<dbReference type="PANTHER" id="PTHR46796">
    <property type="entry name" value="HTH-TYPE TRANSCRIPTIONAL ACTIVATOR RHAS-RELATED"/>
    <property type="match status" value="1"/>
</dbReference>
<dbReference type="InterPro" id="IPR009057">
    <property type="entry name" value="Homeodomain-like_sf"/>
</dbReference>
<feature type="domain" description="HTH araC/xylS-type" evidence="4">
    <location>
        <begin position="91"/>
        <end position="192"/>
    </location>
</feature>
<evidence type="ECO:0000256" key="2">
    <source>
        <dbReference type="ARBA" id="ARBA00023125"/>
    </source>
</evidence>
<dbReference type="GO" id="GO:0043565">
    <property type="term" value="F:sequence-specific DNA binding"/>
    <property type="evidence" value="ECO:0007669"/>
    <property type="project" value="InterPro"/>
</dbReference>
<reference evidence="5 6" key="1">
    <citation type="submission" date="2016-10" db="EMBL/GenBank/DDBJ databases">
        <authorList>
            <person name="de Groot N.N."/>
        </authorList>
    </citation>
    <scope>NUCLEOTIDE SEQUENCE [LARGE SCALE GENOMIC DNA]</scope>
    <source>
        <strain evidence="5 6">DSM 46701</strain>
    </source>
</reference>
<protein>
    <submittedName>
        <fullName evidence="5">AraC-type DNA-binding protein</fullName>
    </submittedName>
</protein>
<dbReference type="EMBL" id="FOCQ01000001">
    <property type="protein sequence ID" value="SEM72000.1"/>
    <property type="molecule type" value="Genomic_DNA"/>
</dbReference>
<dbReference type="OrthoDB" id="323290at2"/>
<dbReference type="Gene3D" id="1.10.10.60">
    <property type="entry name" value="Homeodomain-like"/>
    <property type="match status" value="1"/>
</dbReference>
<evidence type="ECO:0000256" key="1">
    <source>
        <dbReference type="ARBA" id="ARBA00023015"/>
    </source>
</evidence>
<evidence type="ECO:0000259" key="4">
    <source>
        <dbReference type="PROSITE" id="PS01124"/>
    </source>
</evidence>
<keyword evidence="6" id="KW-1185">Reference proteome</keyword>
<dbReference type="GO" id="GO:0003700">
    <property type="term" value="F:DNA-binding transcription factor activity"/>
    <property type="evidence" value="ECO:0007669"/>
    <property type="project" value="InterPro"/>
</dbReference>
<evidence type="ECO:0000256" key="3">
    <source>
        <dbReference type="ARBA" id="ARBA00023163"/>
    </source>
</evidence>
<gene>
    <name evidence="5" type="ORF">SAMN05444955_101247</name>
</gene>
<dbReference type="SUPFAM" id="SSF46689">
    <property type="entry name" value="Homeodomain-like"/>
    <property type="match status" value="1"/>
</dbReference>
<sequence length="213" mass="24769">MLSHFHHLYADGEIRLFGVRLLPWGLSALSEKPVRCFNDRFVPLQEVFAPKSADLLPQLERKLADTLDISMAQELLEAFLLDLYAPDRIDPKITRVLAKLYGDPMTYDIARAVRDSGYSQRQFERRCAELTGLSPKRLHKIARFNQARLRLMFQPDLDLHECMLEFGYYDYAHFSKDFKLCLGVTPVQYCKWVRQMAAKLHGSQDVVFLQDEP</sequence>
<dbReference type="InterPro" id="IPR050204">
    <property type="entry name" value="AraC_XylS_family_regulators"/>
</dbReference>
<name>A0A1H8AMN4_9BACL</name>
<dbReference type="Pfam" id="PF12833">
    <property type="entry name" value="HTH_18"/>
    <property type="match status" value="1"/>
</dbReference>
<evidence type="ECO:0000313" key="6">
    <source>
        <dbReference type="Proteomes" id="UP000199695"/>
    </source>
</evidence>
<dbReference type="InterPro" id="IPR018060">
    <property type="entry name" value="HTH_AraC"/>
</dbReference>
<dbReference type="PROSITE" id="PS01124">
    <property type="entry name" value="HTH_ARAC_FAMILY_2"/>
    <property type="match status" value="1"/>
</dbReference>
<proteinExistence type="predicted"/>
<keyword evidence="2 5" id="KW-0238">DNA-binding</keyword>
<keyword evidence="3" id="KW-0804">Transcription</keyword>
<dbReference type="SMART" id="SM00342">
    <property type="entry name" value="HTH_ARAC"/>
    <property type="match status" value="1"/>
</dbReference>
<dbReference type="PANTHER" id="PTHR46796:SF13">
    <property type="entry name" value="HTH-TYPE TRANSCRIPTIONAL ACTIVATOR RHAS"/>
    <property type="match status" value="1"/>
</dbReference>
<dbReference type="AlphaFoldDB" id="A0A1H8AMN4"/>
<dbReference type="Proteomes" id="UP000199695">
    <property type="component" value="Unassembled WGS sequence"/>
</dbReference>
<keyword evidence="1" id="KW-0805">Transcription regulation</keyword>
<organism evidence="5 6">
    <name type="scientific">Lihuaxuella thermophila</name>
    <dbReference type="NCBI Taxonomy" id="1173111"/>
    <lineage>
        <taxon>Bacteria</taxon>
        <taxon>Bacillati</taxon>
        <taxon>Bacillota</taxon>
        <taxon>Bacilli</taxon>
        <taxon>Bacillales</taxon>
        <taxon>Thermoactinomycetaceae</taxon>
        <taxon>Lihuaxuella</taxon>
    </lineage>
</organism>
<evidence type="ECO:0000313" key="5">
    <source>
        <dbReference type="EMBL" id="SEM72000.1"/>
    </source>
</evidence>
<accession>A0A1H8AMN4</accession>
<dbReference type="STRING" id="1173111.SAMN05444955_101247"/>